<evidence type="ECO:0000313" key="3">
    <source>
        <dbReference type="Proteomes" id="UP001153954"/>
    </source>
</evidence>
<feature type="compositionally biased region" description="Basic and acidic residues" evidence="1">
    <location>
        <begin position="37"/>
        <end position="59"/>
    </location>
</feature>
<feature type="compositionally biased region" description="Polar residues" evidence="1">
    <location>
        <begin position="98"/>
        <end position="109"/>
    </location>
</feature>
<reference evidence="2" key="1">
    <citation type="submission" date="2022-03" db="EMBL/GenBank/DDBJ databases">
        <authorList>
            <person name="Tunstrom K."/>
        </authorList>
    </citation>
    <scope>NUCLEOTIDE SEQUENCE</scope>
</reference>
<accession>A0AAU9TRZ7</accession>
<evidence type="ECO:0000256" key="1">
    <source>
        <dbReference type="SAM" id="MobiDB-lite"/>
    </source>
</evidence>
<organism evidence="2 3">
    <name type="scientific">Euphydryas editha</name>
    <name type="common">Edith's checkerspot</name>
    <dbReference type="NCBI Taxonomy" id="104508"/>
    <lineage>
        <taxon>Eukaryota</taxon>
        <taxon>Metazoa</taxon>
        <taxon>Ecdysozoa</taxon>
        <taxon>Arthropoda</taxon>
        <taxon>Hexapoda</taxon>
        <taxon>Insecta</taxon>
        <taxon>Pterygota</taxon>
        <taxon>Neoptera</taxon>
        <taxon>Endopterygota</taxon>
        <taxon>Lepidoptera</taxon>
        <taxon>Glossata</taxon>
        <taxon>Ditrysia</taxon>
        <taxon>Papilionoidea</taxon>
        <taxon>Nymphalidae</taxon>
        <taxon>Nymphalinae</taxon>
        <taxon>Euphydryas</taxon>
    </lineage>
</organism>
<feature type="compositionally biased region" description="Basic and acidic residues" evidence="1">
    <location>
        <begin position="85"/>
        <end position="95"/>
    </location>
</feature>
<gene>
    <name evidence="2" type="ORF">EEDITHA_LOCUS4519</name>
</gene>
<keyword evidence="3" id="KW-1185">Reference proteome</keyword>
<proteinExistence type="predicted"/>
<dbReference type="Proteomes" id="UP001153954">
    <property type="component" value="Unassembled WGS sequence"/>
</dbReference>
<protein>
    <submittedName>
        <fullName evidence="2">Uncharacterized protein</fullName>
    </submittedName>
</protein>
<name>A0AAU9TRZ7_EUPED</name>
<feature type="region of interest" description="Disordered" evidence="1">
    <location>
        <begin position="14"/>
        <end position="109"/>
    </location>
</feature>
<sequence length="109" mass="12507">MYYISPMALKPVPKMRPNITSRRRIKMGAENLTSTPIKDEQRKKFTKKQKADADKEKRVIKNLKSKLSEKAGSSGMQKRPKSRTNTKDKETESKYAQKGSNKAANENYI</sequence>
<comment type="caution">
    <text evidence="2">The sequence shown here is derived from an EMBL/GenBank/DDBJ whole genome shotgun (WGS) entry which is preliminary data.</text>
</comment>
<dbReference type="EMBL" id="CAKOGL010000007">
    <property type="protein sequence ID" value="CAH2088350.1"/>
    <property type="molecule type" value="Genomic_DNA"/>
</dbReference>
<dbReference type="AlphaFoldDB" id="A0AAU9TRZ7"/>
<evidence type="ECO:0000313" key="2">
    <source>
        <dbReference type="EMBL" id="CAH2088350.1"/>
    </source>
</evidence>